<dbReference type="AlphaFoldDB" id="A0A1I2UGD0"/>
<evidence type="ECO:0000313" key="2">
    <source>
        <dbReference type="Proteomes" id="UP000199666"/>
    </source>
</evidence>
<dbReference type="RefSeq" id="WP_090992112.1">
    <property type="nucleotide sequence ID" value="NZ_FOPP01000002.1"/>
</dbReference>
<dbReference type="OrthoDB" id="709006at2"/>
<evidence type="ECO:0000313" key="1">
    <source>
        <dbReference type="EMBL" id="SFG73906.1"/>
    </source>
</evidence>
<organism evidence="1 2">
    <name type="scientific">Pedobacter insulae</name>
    <dbReference type="NCBI Taxonomy" id="414048"/>
    <lineage>
        <taxon>Bacteria</taxon>
        <taxon>Pseudomonadati</taxon>
        <taxon>Bacteroidota</taxon>
        <taxon>Sphingobacteriia</taxon>
        <taxon>Sphingobacteriales</taxon>
        <taxon>Sphingobacteriaceae</taxon>
        <taxon>Pedobacter</taxon>
    </lineage>
</organism>
<reference evidence="1 2" key="1">
    <citation type="submission" date="2016-10" db="EMBL/GenBank/DDBJ databases">
        <authorList>
            <person name="de Groot N.N."/>
        </authorList>
    </citation>
    <scope>NUCLEOTIDE SEQUENCE [LARGE SCALE GENOMIC DNA]</scope>
    <source>
        <strain evidence="1 2">DSM 18684</strain>
    </source>
</reference>
<dbReference type="STRING" id="414048.SAMN04489864_10248"/>
<keyword evidence="2" id="KW-1185">Reference proteome</keyword>
<dbReference type="EMBL" id="FOPP01000002">
    <property type="protein sequence ID" value="SFG73906.1"/>
    <property type="molecule type" value="Genomic_DNA"/>
</dbReference>
<proteinExistence type="predicted"/>
<name>A0A1I2UGD0_9SPHI</name>
<protein>
    <submittedName>
        <fullName evidence="1">Uncharacterized protein</fullName>
    </submittedName>
</protein>
<accession>A0A1I2UGD0</accession>
<dbReference type="Proteomes" id="UP000199666">
    <property type="component" value="Unassembled WGS sequence"/>
</dbReference>
<gene>
    <name evidence="1" type="ORF">SAMN04489864_10248</name>
</gene>
<sequence>MAKKYPKILIILLVLVIITWLIKDTFTQRNVTDLNGSFTQKASYRNENNTGPIQRIYSVTVRDIANAEFETYGNLMPHSKYGNTKVYFFKEGEASPTKLYPGNLNFDPVFKKNCIAVYEKSAMGNFGVILNPFIQKPKNQ</sequence>